<dbReference type="Gene3D" id="3.40.190.10">
    <property type="entry name" value="Periplasmic binding protein-like II"/>
    <property type="match status" value="1"/>
</dbReference>
<dbReference type="PANTHER" id="PTHR30290:SF10">
    <property type="entry name" value="PERIPLASMIC OLIGOPEPTIDE-BINDING PROTEIN-RELATED"/>
    <property type="match status" value="1"/>
</dbReference>
<dbReference type="AlphaFoldDB" id="A0A2R6C2L3"/>
<evidence type="ECO:0000259" key="6">
    <source>
        <dbReference type="Pfam" id="PF00496"/>
    </source>
</evidence>
<keyword evidence="5" id="KW-1133">Transmembrane helix</keyword>
<keyword evidence="5" id="KW-0812">Transmembrane</keyword>
<dbReference type="EMBL" id="NEXN01000019">
    <property type="protein sequence ID" value="PSO05117.1"/>
    <property type="molecule type" value="Genomic_DNA"/>
</dbReference>
<feature type="domain" description="Solute-binding protein family 5" evidence="6">
    <location>
        <begin position="79"/>
        <end position="460"/>
    </location>
</feature>
<dbReference type="GO" id="GO:0043190">
    <property type="term" value="C:ATP-binding cassette (ABC) transporter complex"/>
    <property type="evidence" value="ECO:0007669"/>
    <property type="project" value="InterPro"/>
</dbReference>
<organism evidence="7 8">
    <name type="scientific">Candidatus Marsarchaeota G2 archaeon ECH_B_SAG-G06</name>
    <dbReference type="NCBI Taxonomy" id="1978166"/>
    <lineage>
        <taxon>Archaea</taxon>
        <taxon>Candidatus Marsarchaeota</taxon>
        <taxon>Candidatus Marsarchaeota group 2</taxon>
    </lineage>
</organism>
<evidence type="ECO:0000256" key="5">
    <source>
        <dbReference type="SAM" id="Phobius"/>
    </source>
</evidence>
<dbReference type="Pfam" id="PF00496">
    <property type="entry name" value="SBP_bac_5"/>
    <property type="match status" value="1"/>
</dbReference>
<proteinExistence type="inferred from homology"/>
<keyword evidence="5" id="KW-0472">Membrane</keyword>
<gene>
    <name evidence="7" type="ORF">B9Q12_01135</name>
</gene>
<feature type="transmembrane region" description="Helical" evidence="5">
    <location>
        <begin position="573"/>
        <end position="592"/>
    </location>
</feature>
<keyword evidence="4" id="KW-0732">Signal</keyword>
<protein>
    <recommendedName>
        <fullName evidence="6">Solute-binding protein family 5 domain-containing protein</fullName>
    </recommendedName>
</protein>
<name>A0A2R6C2L3_9ARCH</name>
<evidence type="ECO:0000256" key="1">
    <source>
        <dbReference type="ARBA" id="ARBA00004196"/>
    </source>
</evidence>
<evidence type="ECO:0000313" key="8">
    <source>
        <dbReference type="Proteomes" id="UP000240582"/>
    </source>
</evidence>
<reference evidence="7 8" key="1">
    <citation type="submission" date="2017-04" db="EMBL/GenBank/DDBJ databases">
        <title>Novel microbial lineages endemic to geothermal iron-oxide mats fill important gaps in the evolutionary history of Archaea.</title>
        <authorList>
            <person name="Jay Z.J."/>
            <person name="Beam J.P."/>
            <person name="Dlakic M."/>
            <person name="Rusch D.B."/>
            <person name="Kozubal M.A."/>
            <person name="Inskeep W.P."/>
        </authorList>
    </citation>
    <scope>NUCLEOTIDE SEQUENCE [LARGE SCALE GENOMIC DNA]</scope>
    <source>
        <strain evidence="7">ECH_B_SAG-G06</strain>
    </source>
</reference>
<comment type="caution">
    <text evidence="7">The sequence shown here is derived from an EMBL/GenBank/DDBJ whole genome shotgun (WGS) entry which is preliminary data.</text>
</comment>
<evidence type="ECO:0000256" key="3">
    <source>
        <dbReference type="ARBA" id="ARBA00022448"/>
    </source>
</evidence>
<dbReference type="PIRSF" id="PIRSF002741">
    <property type="entry name" value="MppA"/>
    <property type="match status" value="1"/>
</dbReference>
<dbReference type="InterPro" id="IPR039424">
    <property type="entry name" value="SBP_5"/>
</dbReference>
<dbReference type="SUPFAM" id="SSF53850">
    <property type="entry name" value="Periplasmic binding protein-like II"/>
    <property type="match status" value="1"/>
</dbReference>
<dbReference type="CDD" id="cd00995">
    <property type="entry name" value="PBP2_NikA_DppA_OppA_like"/>
    <property type="match status" value="1"/>
</dbReference>
<dbReference type="Gene3D" id="3.10.105.10">
    <property type="entry name" value="Dipeptide-binding Protein, Domain 3"/>
    <property type="match status" value="1"/>
</dbReference>
<dbReference type="InterPro" id="IPR000914">
    <property type="entry name" value="SBP_5_dom"/>
</dbReference>
<evidence type="ECO:0000313" key="7">
    <source>
        <dbReference type="EMBL" id="PSO05117.1"/>
    </source>
</evidence>
<dbReference type="InterPro" id="IPR030678">
    <property type="entry name" value="Peptide/Ni-bd"/>
</dbReference>
<sequence length="595" mass="65534">MFIRQKPKAFTSVVTLILVLGLAAILSPVLSAQQSSQVTIGLVGTPSDPFNPITQIALIDHWIQSILYMTLITYNSQGQVVPYLAQSYNISPNGLTYTFILRNNAKWSDGVPITAKDVVFTLQAYIQQSTRVTSLLPFAEKSNSTFSGYTLNMSTVETPNNYTVILKPSHSEPALVAFFADFFYILPEHVDEGQNLTTNTYINSHLVTSGPWYLASSSNYVPGSYLTLTANPYFPLGEPAVKTLTLQFFQTASAAEAALRSGSIQMMAAVPYSDVNSLKQAGFTTFVAPEYRVMFLQFNMNQYLSNGEYNPLSNLLVREALGYATNITALVNSISSGYFKVWGQAEPYGMTYLGYPAWNSSLPDPMFPYNTSMANKLLDEAGYPWNGQTPRLNITMITLATIPYFVSAAQILKSEWAQVGVNLNIKLEQTTQWVYDSFSAPQPKSWNIDLYDLTEPADPFYPANFLFGPGNGNAGHFVDQTIMNLLYNVSNQVTSAQGRAQVFQEIDYLANKQVPYLFLASETEVDAWSPQVSFNDGIGGMMSLPLSIYSLSYSTTPTTSSVASTATSTTNTLAIVAVVIIVIIIILAALLMRRR</sequence>
<dbReference type="GO" id="GO:1904680">
    <property type="term" value="F:peptide transmembrane transporter activity"/>
    <property type="evidence" value="ECO:0007669"/>
    <property type="project" value="TreeGrafter"/>
</dbReference>
<dbReference type="PANTHER" id="PTHR30290">
    <property type="entry name" value="PERIPLASMIC BINDING COMPONENT OF ABC TRANSPORTER"/>
    <property type="match status" value="1"/>
</dbReference>
<keyword evidence="3" id="KW-0813">Transport</keyword>
<dbReference type="GO" id="GO:0042597">
    <property type="term" value="C:periplasmic space"/>
    <property type="evidence" value="ECO:0007669"/>
    <property type="project" value="UniProtKB-ARBA"/>
</dbReference>
<accession>A0A2R6C2L3</accession>
<comment type="similarity">
    <text evidence="2">Belongs to the bacterial solute-binding protein 5 family.</text>
</comment>
<dbReference type="GO" id="GO:0015833">
    <property type="term" value="P:peptide transport"/>
    <property type="evidence" value="ECO:0007669"/>
    <property type="project" value="TreeGrafter"/>
</dbReference>
<evidence type="ECO:0000256" key="4">
    <source>
        <dbReference type="ARBA" id="ARBA00022729"/>
    </source>
</evidence>
<comment type="subcellular location">
    <subcellularLocation>
        <location evidence="1">Cell envelope</location>
    </subcellularLocation>
</comment>
<evidence type="ECO:0000256" key="2">
    <source>
        <dbReference type="ARBA" id="ARBA00005695"/>
    </source>
</evidence>
<dbReference type="Proteomes" id="UP000240582">
    <property type="component" value="Unassembled WGS sequence"/>
</dbReference>